<reference evidence="2" key="1">
    <citation type="submission" date="2023-06" db="EMBL/GenBank/DDBJ databases">
        <authorList>
            <consortium name="Lawrence Berkeley National Laboratory"/>
            <person name="Ahrendt S."/>
            <person name="Sahu N."/>
            <person name="Indic B."/>
            <person name="Wong-Bajracharya J."/>
            <person name="Merenyi Z."/>
            <person name="Ke H.-M."/>
            <person name="Monk M."/>
            <person name="Kocsube S."/>
            <person name="Drula E."/>
            <person name="Lipzen A."/>
            <person name="Balint B."/>
            <person name="Henrissat B."/>
            <person name="Andreopoulos B."/>
            <person name="Martin F.M."/>
            <person name="Harder C.B."/>
            <person name="Rigling D."/>
            <person name="Ford K.L."/>
            <person name="Foster G.D."/>
            <person name="Pangilinan J."/>
            <person name="Papanicolaou A."/>
            <person name="Barry K."/>
            <person name="LaButti K."/>
            <person name="Viragh M."/>
            <person name="Koriabine M."/>
            <person name="Yan M."/>
            <person name="Riley R."/>
            <person name="Champramary S."/>
            <person name="Plett K.L."/>
            <person name="Tsai I.J."/>
            <person name="Slot J."/>
            <person name="Sipos G."/>
            <person name="Plett J."/>
            <person name="Nagy L.G."/>
            <person name="Grigoriev I.V."/>
        </authorList>
    </citation>
    <scope>NUCLEOTIDE SEQUENCE</scope>
    <source>
        <strain evidence="2">CCBAS 213</strain>
    </source>
</reference>
<evidence type="ECO:0000256" key="1">
    <source>
        <dbReference type="SAM" id="MobiDB-lite"/>
    </source>
</evidence>
<evidence type="ECO:0000313" key="3">
    <source>
        <dbReference type="Proteomes" id="UP001175211"/>
    </source>
</evidence>
<protein>
    <submittedName>
        <fullName evidence="2">Uncharacterized protein</fullName>
    </submittedName>
</protein>
<evidence type="ECO:0000313" key="2">
    <source>
        <dbReference type="EMBL" id="KAK0438347.1"/>
    </source>
</evidence>
<keyword evidence="3" id="KW-1185">Reference proteome</keyword>
<dbReference type="AlphaFoldDB" id="A0AA39ML71"/>
<dbReference type="RefSeq" id="XP_060322917.1">
    <property type="nucleotide sequence ID" value="XM_060474804.1"/>
</dbReference>
<name>A0AA39ML71_ARMTA</name>
<accession>A0AA39ML71</accession>
<sequence length="219" mass="24071">MQRRPLLTMASSIYHLSYQSRRPACTLPPIPESRSVFSVHYQTAFPEPFNAYEIEYVDDDESSLGSLESCCCSECQRITDVDAEILFSSGPATPLRAPTPDECDNPSESSDSHTSMSPIIPTSETRKKKTPLSFLRSFRVLSPGIPSRDPEAGSEGQPAEAEGTVNKGKGIFRSLKSRLLNPREMASLNNAADDDSKSESSKSENRSPRAGILPRLHSF</sequence>
<dbReference type="EMBL" id="JAUEPS010000098">
    <property type="protein sequence ID" value="KAK0438347.1"/>
    <property type="molecule type" value="Genomic_DNA"/>
</dbReference>
<dbReference type="GeneID" id="85358352"/>
<proteinExistence type="predicted"/>
<dbReference type="Proteomes" id="UP001175211">
    <property type="component" value="Unassembled WGS sequence"/>
</dbReference>
<feature type="region of interest" description="Disordered" evidence="1">
    <location>
        <begin position="89"/>
        <end position="219"/>
    </location>
</feature>
<gene>
    <name evidence="2" type="ORF">EV420DRAFT_1585945</name>
</gene>
<feature type="compositionally biased region" description="Polar residues" evidence="1">
    <location>
        <begin position="106"/>
        <end position="123"/>
    </location>
</feature>
<organism evidence="2 3">
    <name type="scientific">Armillaria tabescens</name>
    <name type="common">Ringless honey mushroom</name>
    <name type="synonym">Agaricus tabescens</name>
    <dbReference type="NCBI Taxonomy" id="1929756"/>
    <lineage>
        <taxon>Eukaryota</taxon>
        <taxon>Fungi</taxon>
        <taxon>Dikarya</taxon>
        <taxon>Basidiomycota</taxon>
        <taxon>Agaricomycotina</taxon>
        <taxon>Agaricomycetes</taxon>
        <taxon>Agaricomycetidae</taxon>
        <taxon>Agaricales</taxon>
        <taxon>Marasmiineae</taxon>
        <taxon>Physalacriaceae</taxon>
        <taxon>Desarmillaria</taxon>
    </lineage>
</organism>
<comment type="caution">
    <text evidence="2">The sequence shown here is derived from an EMBL/GenBank/DDBJ whole genome shotgun (WGS) entry which is preliminary data.</text>
</comment>
<feature type="compositionally biased region" description="Basic and acidic residues" evidence="1">
    <location>
        <begin position="194"/>
        <end position="207"/>
    </location>
</feature>